<keyword evidence="3" id="KW-1185">Reference proteome</keyword>
<keyword evidence="1" id="KW-1133">Transmembrane helix</keyword>
<dbReference type="AlphaFoldDB" id="A0AAD4MQY2"/>
<protein>
    <submittedName>
        <fullName evidence="2">Serpentine type 7TM GPCR chemoreceptor str domain-containing protein</fullName>
    </submittedName>
</protein>
<feature type="transmembrane region" description="Helical" evidence="1">
    <location>
        <begin position="12"/>
        <end position="33"/>
    </location>
</feature>
<dbReference type="InterPro" id="IPR019428">
    <property type="entry name" value="7TM_GPCR_serpentine_rcpt_Str"/>
</dbReference>
<accession>A0AAD4MQY2</accession>
<proteinExistence type="predicted"/>
<dbReference type="Pfam" id="PF10326">
    <property type="entry name" value="7TM_GPCR_Str"/>
    <property type="match status" value="1"/>
</dbReference>
<name>A0AAD4MQY2_9BILA</name>
<keyword evidence="1" id="KW-0812">Transmembrane</keyword>
<evidence type="ECO:0000256" key="1">
    <source>
        <dbReference type="SAM" id="Phobius"/>
    </source>
</evidence>
<keyword evidence="1" id="KW-0472">Membrane</keyword>
<dbReference type="Proteomes" id="UP001201812">
    <property type="component" value="Unassembled WGS sequence"/>
</dbReference>
<evidence type="ECO:0000313" key="2">
    <source>
        <dbReference type="EMBL" id="KAI1700916.1"/>
    </source>
</evidence>
<sequence>MAGMSISRIHHYMETTIGILSLIANLTLLYLIITKSQFRVKAYKKILLVTCLVDLFYTLTVFIGQPVSDMILIKTLVDICSEVGSSYNS</sequence>
<feature type="transmembrane region" description="Helical" evidence="1">
    <location>
        <begin position="45"/>
        <end position="64"/>
    </location>
</feature>
<evidence type="ECO:0000313" key="3">
    <source>
        <dbReference type="Proteomes" id="UP001201812"/>
    </source>
</evidence>
<comment type="caution">
    <text evidence="2">The sequence shown here is derived from an EMBL/GenBank/DDBJ whole genome shotgun (WGS) entry which is preliminary data.</text>
</comment>
<organism evidence="2 3">
    <name type="scientific">Ditylenchus destructor</name>
    <dbReference type="NCBI Taxonomy" id="166010"/>
    <lineage>
        <taxon>Eukaryota</taxon>
        <taxon>Metazoa</taxon>
        <taxon>Ecdysozoa</taxon>
        <taxon>Nematoda</taxon>
        <taxon>Chromadorea</taxon>
        <taxon>Rhabditida</taxon>
        <taxon>Tylenchina</taxon>
        <taxon>Tylenchomorpha</taxon>
        <taxon>Sphaerularioidea</taxon>
        <taxon>Anguinidae</taxon>
        <taxon>Anguininae</taxon>
        <taxon>Ditylenchus</taxon>
    </lineage>
</organism>
<dbReference type="SUPFAM" id="SSF81321">
    <property type="entry name" value="Family A G protein-coupled receptor-like"/>
    <property type="match status" value="1"/>
</dbReference>
<reference evidence="2" key="1">
    <citation type="submission" date="2022-01" db="EMBL/GenBank/DDBJ databases">
        <title>Genome Sequence Resource for Two Populations of Ditylenchus destructor, the Migratory Endoparasitic Phytonematode.</title>
        <authorList>
            <person name="Zhang H."/>
            <person name="Lin R."/>
            <person name="Xie B."/>
        </authorList>
    </citation>
    <scope>NUCLEOTIDE SEQUENCE</scope>
    <source>
        <strain evidence="2">BazhouSP</strain>
    </source>
</reference>
<gene>
    <name evidence="2" type="ORF">DdX_16412</name>
</gene>
<dbReference type="EMBL" id="JAKKPZ010000131">
    <property type="protein sequence ID" value="KAI1700916.1"/>
    <property type="molecule type" value="Genomic_DNA"/>
</dbReference>